<dbReference type="Proteomes" id="UP000050786">
    <property type="component" value="Unassembled WGS sequence"/>
</dbReference>
<gene>
    <name evidence="6" type="ORF">RUM4293_00693</name>
</gene>
<evidence type="ECO:0000256" key="1">
    <source>
        <dbReference type="ARBA" id="ARBA00004127"/>
    </source>
</evidence>
<keyword evidence="4 5" id="KW-0472">Membrane</keyword>
<dbReference type="Pfam" id="PF04191">
    <property type="entry name" value="PEMT"/>
    <property type="match status" value="1"/>
</dbReference>
<protein>
    <recommendedName>
        <fullName evidence="8">Steroid 5-alpha reductase C-terminal domain-containing protein</fullName>
    </recommendedName>
</protein>
<evidence type="ECO:0008006" key="8">
    <source>
        <dbReference type="Google" id="ProtNLM"/>
    </source>
</evidence>
<dbReference type="GO" id="GO:0012505">
    <property type="term" value="C:endomembrane system"/>
    <property type="evidence" value="ECO:0007669"/>
    <property type="project" value="UniProtKB-SubCell"/>
</dbReference>
<keyword evidence="3 5" id="KW-1133">Transmembrane helix</keyword>
<feature type="transmembrane region" description="Helical" evidence="5">
    <location>
        <begin position="12"/>
        <end position="32"/>
    </location>
</feature>
<organism evidence="6 7">
    <name type="scientific">Ruegeria atlantica</name>
    <dbReference type="NCBI Taxonomy" id="81569"/>
    <lineage>
        <taxon>Bacteria</taxon>
        <taxon>Pseudomonadati</taxon>
        <taxon>Pseudomonadota</taxon>
        <taxon>Alphaproteobacteria</taxon>
        <taxon>Rhodobacterales</taxon>
        <taxon>Roseobacteraceae</taxon>
        <taxon>Ruegeria</taxon>
    </lineage>
</organism>
<reference evidence="7" key="1">
    <citation type="submission" date="2015-09" db="EMBL/GenBank/DDBJ databases">
        <authorList>
            <person name="Rodrigo-Torres L."/>
            <person name="Arahal D.R."/>
        </authorList>
    </citation>
    <scope>NUCLEOTIDE SEQUENCE [LARGE SCALE GENOMIC DNA]</scope>
    <source>
        <strain evidence="7">CECT 4293</strain>
    </source>
</reference>
<evidence type="ECO:0000256" key="4">
    <source>
        <dbReference type="ARBA" id="ARBA00023136"/>
    </source>
</evidence>
<evidence type="ECO:0000256" key="2">
    <source>
        <dbReference type="ARBA" id="ARBA00022692"/>
    </source>
</evidence>
<keyword evidence="7" id="KW-1185">Reference proteome</keyword>
<comment type="subcellular location">
    <subcellularLocation>
        <location evidence="1">Endomembrane system</location>
        <topology evidence="1">Multi-pass membrane protein</topology>
    </subcellularLocation>
</comment>
<dbReference type="Gene3D" id="1.20.120.1630">
    <property type="match status" value="1"/>
</dbReference>
<evidence type="ECO:0000313" key="6">
    <source>
        <dbReference type="EMBL" id="CUH41812.1"/>
    </source>
</evidence>
<name>A0A0N7LN97_9RHOB</name>
<sequence>MDATTDIHNFVRIYLALFFTFVAVFYSLRILYRMRHDGQVVVFPGQRFSATWWNHFAFRWFRIFIWAICVFRAIEPGVDRYLGMIGPLQHNWLILSGAVCLTLGFGLALAGHFSLGMDWRSGIDRISPSSLRVTDMYRHSRNPAFLGVAFAQFGFFLALPSLFSAVCLVVGVLTLYRQALSEEQHLETIFNSQYRDYRRKVRRWI</sequence>
<feature type="transmembrane region" description="Helical" evidence="5">
    <location>
        <begin position="144"/>
        <end position="176"/>
    </location>
</feature>
<evidence type="ECO:0000256" key="3">
    <source>
        <dbReference type="ARBA" id="ARBA00022989"/>
    </source>
</evidence>
<feature type="transmembrane region" description="Helical" evidence="5">
    <location>
        <begin position="52"/>
        <end position="71"/>
    </location>
</feature>
<evidence type="ECO:0000313" key="7">
    <source>
        <dbReference type="Proteomes" id="UP000050786"/>
    </source>
</evidence>
<dbReference type="AlphaFoldDB" id="A0A0N7LN97"/>
<keyword evidence="2 5" id="KW-0812">Transmembrane</keyword>
<accession>A0A0N7LN97</accession>
<proteinExistence type="predicted"/>
<evidence type="ECO:0000256" key="5">
    <source>
        <dbReference type="SAM" id="Phobius"/>
    </source>
</evidence>
<dbReference type="InterPro" id="IPR007318">
    <property type="entry name" value="Phopholipid_MeTrfase"/>
</dbReference>
<feature type="transmembrane region" description="Helical" evidence="5">
    <location>
        <begin position="92"/>
        <end position="115"/>
    </location>
</feature>
<dbReference type="EMBL" id="CYPS01000009">
    <property type="protein sequence ID" value="CUH41812.1"/>
    <property type="molecule type" value="Genomic_DNA"/>
</dbReference>